<dbReference type="RefSeq" id="WP_246140953.1">
    <property type="nucleotide sequence ID" value="NZ_BAAATQ010000176.1"/>
</dbReference>
<accession>A0A562IHE4</accession>
<organism evidence="2 3">
    <name type="scientific">Micromonospora olivasterospora</name>
    <dbReference type="NCBI Taxonomy" id="1880"/>
    <lineage>
        <taxon>Bacteria</taxon>
        <taxon>Bacillati</taxon>
        <taxon>Actinomycetota</taxon>
        <taxon>Actinomycetes</taxon>
        <taxon>Micromonosporales</taxon>
        <taxon>Micromonosporaceae</taxon>
        <taxon>Micromonospora</taxon>
    </lineage>
</organism>
<keyword evidence="3" id="KW-1185">Reference proteome</keyword>
<dbReference type="Gene3D" id="3.40.50.300">
    <property type="entry name" value="P-loop containing nucleotide triphosphate hydrolases"/>
    <property type="match status" value="1"/>
</dbReference>
<dbReference type="SUPFAM" id="SSF52540">
    <property type="entry name" value="P-loop containing nucleoside triphosphate hydrolases"/>
    <property type="match status" value="1"/>
</dbReference>
<dbReference type="AlphaFoldDB" id="A0A562IHE4"/>
<sequence>MSSTLSMSTDVRHPLATKQGWASFVAQVNPEPPRLLPAADWQRLTSFERDLYNEARQDYHSALLLVATPDIKKIIHTGSKLVINNRGKQLGRRGLIVSGPSGTGKSTSISQLGKKFQVELERRSPGVRDRIPVVYIVVPPDATPKMLATEMAIFLGLPVAHHDSPQSIAHNVASVMRRVGTGMVLVDEIHRLDLTTRQGKNASDQLKYFFDTISATFVYAGLDLDETGMFSGVRGRQIAGRFIPVNTSPFTHRTAQDKHDWAKLVAAMEQALRLHRHQPGTLVELAPHLHDRTGGMIGSLDQLIHEAANDAITDGTEKTTKAHLDAVILDIAAQAQFNPPRQRRRADPR</sequence>
<gene>
    <name evidence="2" type="ORF">JD77_05269</name>
</gene>
<evidence type="ECO:0000313" key="2">
    <source>
        <dbReference type="EMBL" id="TWH70248.1"/>
    </source>
</evidence>
<reference evidence="2 3" key="1">
    <citation type="submission" date="2019-07" db="EMBL/GenBank/DDBJ databases">
        <title>R&amp;d 2014.</title>
        <authorList>
            <person name="Klenk H.-P."/>
        </authorList>
    </citation>
    <scope>NUCLEOTIDE SEQUENCE [LARGE SCALE GENOMIC DNA]</scope>
    <source>
        <strain evidence="2 3">DSM 43868</strain>
    </source>
</reference>
<dbReference type="InterPro" id="IPR027417">
    <property type="entry name" value="P-loop_NTPase"/>
</dbReference>
<dbReference type="SMART" id="SM00382">
    <property type="entry name" value="AAA"/>
    <property type="match status" value="1"/>
</dbReference>
<protein>
    <submittedName>
        <fullName evidence="2">TniB protein</fullName>
    </submittedName>
</protein>
<dbReference type="InterPro" id="IPR003593">
    <property type="entry name" value="AAA+_ATPase"/>
</dbReference>
<name>A0A562IHE4_MICOL</name>
<comment type="caution">
    <text evidence="2">The sequence shown here is derived from an EMBL/GenBank/DDBJ whole genome shotgun (WGS) entry which is preliminary data.</text>
</comment>
<feature type="domain" description="AAA+ ATPase" evidence="1">
    <location>
        <begin position="91"/>
        <end position="244"/>
    </location>
</feature>
<dbReference type="InterPro" id="IPR008868">
    <property type="entry name" value="TniB"/>
</dbReference>
<proteinExistence type="predicted"/>
<dbReference type="Proteomes" id="UP000319825">
    <property type="component" value="Unassembled WGS sequence"/>
</dbReference>
<evidence type="ECO:0000313" key="3">
    <source>
        <dbReference type="Proteomes" id="UP000319825"/>
    </source>
</evidence>
<evidence type="ECO:0000259" key="1">
    <source>
        <dbReference type="SMART" id="SM00382"/>
    </source>
</evidence>
<dbReference type="Pfam" id="PF05621">
    <property type="entry name" value="TniB"/>
    <property type="match status" value="1"/>
</dbReference>
<dbReference type="EMBL" id="VLKE01000001">
    <property type="protein sequence ID" value="TWH70248.1"/>
    <property type="molecule type" value="Genomic_DNA"/>
</dbReference>